<sequence length="126" mass="13825">ACLIACLPTPAGLLACLLACLPACLLICCLPTCLLAPLTPSSNTDFFPHFLPHFGHGQFPPTSQLSYHMIATIRGRVKANMLPLTHVKPVNHIFSNCCSENTCRKELSTLFSIHERTDTHDWPVSL</sequence>
<name>A0ACC5XC75_PANGG</name>
<keyword evidence="2" id="KW-1185">Reference proteome</keyword>
<dbReference type="EMBL" id="CM040471">
    <property type="protein sequence ID" value="MCI4388857.1"/>
    <property type="molecule type" value="Genomic_DNA"/>
</dbReference>
<proteinExistence type="predicted"/>
<protein>
    <submittedName>
        <fullName evidence="1">Uncharacterized protein</fullName>
    </submittedName>
</protein>
<reference evidence="1 2" key="1">
    <citation type="journal article" date="2022" name="bioRxiv">
        <title>An ancient truncated duplication of the anti-Mullerian hormone receptor type 2 gene is a potential conserved master sex determinant in the Pangasiidae catfish family.</title>
        <authorList>
            <person name="Wen M."/>
            <person name="Pan Q."/>
            <person name="Jouanno E."/>
            <person name="Montfort J."/>
            <person name="Zahm M."/>
            <person name="Cabau C."/>
            <person name="Klopp C."/>
            <person name="Iampietro C."/>
            <person name="Roques C."/>
            <person name="Bouchez O."/>
            <person name="Castinel A."/>
            <person name="Donnadieu C."/>
            <person name="Parrinello H."/>
            <person name="Poncet C."/>
            <person name="Belmonte E."/>
            <person name="Gautier V."/>
            <person name="Avarre J.-C."/>
            <person name="Dugue R."/>
            <person name="Gustiano R."/>
            <person name="Ha T.T.T."/>
            <person name="Campet M."/>
            <person name="Sriphairoj K."/>
            <person name="Ribolli J."/>
            <person name="de Almeida F.L."/>
            <person name="Desvignes T."/>
            <person name="Postlethwait J.H."/>
            <person name="Bucao C.F."/>
            <person name="Robinson-Rechavi M."/>
            <person name="Bobe J."/>
            <person name="Herpin A."/>
            <person name="Guiguen Y."/>
        </authorList>
    </citation>
    <scope>NUCLEOTIDE SEQUENCE [LARGE SCALE GENOMIC DNA]</scope>
    <source>
        <strain evidence="1">YG-Dec2019</strain>
    </source>
</reference>
<accession>A0ACC5XC75</accession>
<evidence type="ECO:0000313" key="2">
    <source>
        <dbReference type="Proteomes" id="UP000829447"/>
    </source>
</evidence>
<feature type="non-terminal residue" evidence="1">
    <location>
        <position position="1"/>
    </location>
</feature>
<evidence type="ECO:0000313" key="1">
    <source>
        <dbReference type="EMBL" id="MCI4388857.1"/>
    </source>
</evidence>
<comment type="caution">
    <text evidence="1">The sequence shown here is derived from an EMBL/GenBank/DDBJ whole genome shotgun (WGS) entry which is preliminary data.</text>
</comment>
<gene>
    <name evidence="1" type="ORF">PGIGA_G00090910</name>
</gene>
<dbReference type="Proteomes" id="UP000829447">
    <property type="component" value="Linkage Group LG18"/>
</dbReference>
<organism evidence="1 2">
    <name type="scientific">Pangasianodon gigas</name>
    <name type="common">Mekong giant catfish</name>
    <name type="synonym">Pangasius gigas</name>
    <dbReference type="NCBI Taxonomy" id="30993"/>
    <lineage>
        <taxon>Eukaryota</taxon>
        <taxon>Metazoa</taxon>
        <taxon>Chordata</taxon>
        <taxon>Craniata</taxon>
        <taxon>Vertebrata</taxon>
        <taxon>Euteleostomi</taxon>
        <taxon>Actinopterygii</taxon>
        <taxon>Neopterygii</taxon>
        <taxon>Teleostei</taxon>
        <taxon>Ostariophysi</taxon>
        <taxon>Siluriformes</taxon>
        <taxon>Pangasiidae</taxon>
        <taxon>Pangasianodon</taxon>
    </lineage>
</organism>